<feature type="region of interest" description="Disordered" evidence="7">
    <location>
        <begin position="168"/>
        <end position="201"/>
    </location>
</feature>
<evidence type="ECO:0000256" key="6">
    <source>
        <dbReference type="ARBA" id="ARBA00023239"/>
    </source>
</evidence>
<evidence type="ECO:0000256" key="2">
    <source>
        <dbReference type="ARBA" id="ARBA00022692"/>
    </source>
</evidence>
<evidence type="ECO:0000256" key="4">
    <source>
        <dbReference type="ARBA" id="ARBA00022989"/>
    </source>
</evidence>
<gene>
    <name evidence="9" type="ORF">HaLaN_05902</name>
</gene>
<evidence type="ECO:0000259" key="8">
    <source>
        <dbReference type="PROSITE" id="PS50125"/>
    </source>
</evidence>
<reference evidence="9 10" key="1">
    <citation type="submission" date="2020-02" db="EMBL/GenBank/DDBJ databases">
        <title>Draft genome sequence of Haematococcus lacustris strain NIES-144.</title>
        <authorList>
            <person name="Morimoto D."/>
            <person name="Nakagawa S."/>
            <person name="Yoshida T."/>
            <person name="Sawayama S."/>
        </authorList>
    </citation>
    <scope>NUCLEOTIDE SEQUENCE [LARGE SCALE GENOMIC DNA]</scope>
    <source>
        <strain evidence="9 10">NIES-144</strain>
    </source>
</reference>
<dbReference type="InterPro" id="IPR050401">
    <property type="entry name" value="Cyclic_nucleotide_synthase"/>
</dbReference>
<feature type="non-terminal residue" evidence="9">
    <location>
        <position position="214"/>
    </location>
</feature>
<dbReference type="PANTHER" id="PTHR11920:SF335">
    <property type="entry name" value="GUANYLATE CYCLASE"/>
    <property type="match status" value="1"/>
</dbReference>
<protein>
    <submittedName>
        <fullName evidence="9">Guanylate cyclase domain-containing protein</fullName>
    </submittedName>
</protein>
<keyword evidence="2" id="KW-0812">Transmembrane</keyword>
<evidence type="ECO:0000256" key="5">
    <source>
        <dbReference type="ARBA" id="ARBA00023136"/>
    </source>
</evidence>
<evidence type="ECO:0000256" key="1">
    <source>
        <dbReference type="ARBA" id="ARBA00004370"/>
    </source>
</evidence>
<dbReference type="GO" id="GO:0004383">
    <property type="term" value="F:guanylate cyclase activity"/>
    <property type="evidence" value="ECO:0007669"/>
    <property type="project" value="TreeGrafter"/>
</dbReference>
<dbReference type="CDD" id="cd07302">
    <property type="entry name" value="CHD"/>
    <property type="match status" value="1"/>
</dbReference>
<keyword evidence="4" id="KW-1133">Transmembrane helix</keyword>
<dbReference type="GO" id="GO:0000166">
    <property type="term" value="F:nucleotide binding"/>
    <property type="evidence" value="ECO:0007669"/>
    <property type="project" value="UniProtKB-KW"/>
</dbReference>
<name>A0A699YS40_HAELA</name>
<keyword evidence="10" id="KW-1185">Reference proteome</keyword>
<evidence type="ECO:0000313" key="10">
    <source>
        <dbReference type="Proteomes" id="UP000485058"/>
    </source>
</evidence>
<keyword evidence="5" id="KW-0472">Membrane</keyword>
<dbReference type="GO" id="GO:0007168">
    <property type="term" value="P:receptor guanylyl cyclase signaling pathway"/>
    <property type="evidence" value="ECO:0007669"/>
    <property type="project" value="TreeGrafter"/>
</dbReference>
<feature type="non-terminal residue" evidence="9">
    <location>
        <position position="1"/>
    </location>
</feature>
<dbReference type="Gene3D" id="3.30.70.1230">
    <property type="entry name" value="Nucleotide cyclase"/>
    <property type="match status" value="1"/>
</dbReference>
<comment type="subcellular location">
    <subcellularLocation>
        <location evidence="1">Membrane</location>
    </subcellularLocation>
</comment>
<dbReference type="AlphaFoldDB" id="A0A699YS40"/>
<dbReference type="PANTHER" id="PTHR11920">
    <property type="entry name" value="GUANYLYL CYCLASE"/>
    <property type="match status" value="1"/>
</dbReference>
<evidence type="ECO:0000256" key="7">
    <source>
        <dbReference type="SAM" id="MobiDB-lite"/>
    </source>
</evidence>
<dbReference type="EMBL" id="BLLF01000327">
    <property type="protein sequence ID" value="GFH10568.1"/>
    <property type="molecule type" value="Genomic_DNA"/>
</dbReference>
<keyword evidence="3" id="KW-0547">Nucleotide-binding</keyword>
<dbReference type="GO" id="GO:0005886">
    <property type="term" value="C:plasma membrane"/>
    <property type="evidence" value="ECO:0007669"/>
    <property type="project" value="TreeGrafter"/>
</dbReference>
<dbReference type="PROSITE" id="PS50125">
    <property type="entry name" value="GUANYLATE_CYCLASE_2"/>
    <property type="match status" value="1"/>
</dbReference>
<dbReference type="Pfam" id="PF00211">
    <property type="entry name" value="Guanylate_cyc"/>
    <property type="match status" value="1"/>
</dbReference>
<dbReference type="SUPFAM" id="SSF55073">
    <property type="entry name" value="Nucleotide cyclase"/>
    <property type="match status" value="1"/>
</dbReference>
<evidence type="ECO:0000313" key="9">
    <source>
        <dbReference type="EMBL" id="GFH10568.1"/>
    </source>
</evidence>
<organism evidence="9 10">
    <name type="scientific">Haematococcus lacustris</name>
    <name type="common">Green alga</name>
    <name type="synonym">Haematococcus pluvialis</name>
    <dbReference type="NCBI Taxonomy" id="44745"/>
    <lineage>
        <taxon>Eukaryota</taxon>
        <taxon>Viridiplantae</taxon>
        <taxon>Chlorophyta</taxon>
        <taxon>core chlorophytes</taxon>
        <taxon>Chlorophyceae</taxon>
        <taxon>CS clade</taxon>
        <taxon>Chlamydomonadales</taxon>
        <taxon>Haematococcaceae</taxon>
        <taxon>Haematococcus</taxon>
    </lineage>
</organism>
<dbReference type="GO" id="GO:0035556">
    <property type="term" value="P:intracellular signal transduction"/>
    <property type="evidence" value="ECO:0007669"/>
    <property type="project" value="InterPro"/>
</dbReference>
<keyword evidence="6" id="KW-0456">Lyase</keyword>
<dbReference type="GO" id="GO:0004016">
    <property type="term" value="F:adenylate cyclase activity"/>
    <property type="evidence" value="ECO:0007669"/>
    <property type="project" value="TreeGrafter"/>
</dbReference>
<sequence length="214" mass="23134">MQKTLSNVTDVQHGQHDSCMPGSTALSGGAEAAADIPDLPDAFDHLCRCPIMASYCTTSTAAKAELPGSEAKLSLDRLSLDGLPQLTRRDVMELATMHEEVSILFTDIQNFTAMSQQLHPGQVMLFLNHIFSLFDDLLEDHDCYKVETIGACHDDSLNQGSPELLLAGPSAFESTPKPRPAQRRSTVKYPQNGGTLGGHDPAHAQKLLSFGKAM</sequence>
<dbReference type="InterPro" id="IPR001054">
    <property type="entry name" value="A/G_cyclase"/>
</dbReference>
<feature type="compositionally biased region" description="Polar residues" evidence="7">
    <location>
        <begin position="1"/>
        <end position="12"/>
    </location>
</feature>
<feature type="domain" description="Guanylate cyclase" evidence="8">
    <location>
        <begin position="102"/>
        <end position="150"/>
    </location>
</feature>
<dbReference type="InterPro" id="IPR029787">
    <property type="entry name" value="Nucleotide_cyclase"/>
</dbReference>
<evidence type="ECO:0000256" key="3">
    <source>
        <dbReference type="ARBA" id="ARBA00022741"/>
    </source>
</evidence>
<feature type="region of interest" description="Disordered" evidence="7">
    <location>
        <begin position="1"/>
        <end position="24"/>
    </location>
</feature>
<proteinExistence type="predicted"/>
<accession>A0A699YS40</accession>
<dbReference type="Proteomes" id="UP000485058">
    <property type="component" value="Unassembled WGS sequence"/>
</dbReference>
<comment type="caution">
    <text evidence="9">The sequence shown here is derived from an EMBL/GenBank/DDBJ whole genome shotgun (WGS) entry which is preliminary data.</text>
</comment>
<dbReference type="GO" id="GO:0001653">
    <property type="term" value="F:peptide receptor activity"/>
    <property type="evidence" value="ECO:0007669"/>
    <property type="project" value="TreeGrafter"/>
</dbReference>